<sequence length="179" mass="19497">MSCEGSRCATLVSLPTQMDMNMTIPAPKTKDNKTVAGYDIPRDTISKEFIKNAKTARQSLESNNSCNNGLSDYLIPCTSTKLVPESPRIVITSPDDDPLPSPFHGTLKTEKEVFSRMNQIQSDAIETPRPADHSFLLAVAIAVGVVLIVFLHITAKREANTVGVDRDEPGERDACAHPC</sequence>
<comment type="caution">
    <text evidence="2">The sequence shown here is derived from an EMBL/GenBank/DDBJ whole genome shotgun (WGS) entry which is preliminary data.</text>
</comment>
<dbReference type="EMBL" id="JAVFWL010000003">
    <property type="protein sequence ID" value="KAK6741230.1"/>
    <property type="molecule type" value="Genomic_DNA"/>
</dbReference>
<keyword evidence="1" id="KW-0812">Transmembrane</keyword>
<gene>
    <name evidence="2" type="primary">Necator_chrIII.g9988</name>
    <name evidence="2" type="ORF">RB195_009223</name>
</gene>
<accession>A0ABR1CT05</accession>
<dbReference type="Proteomes" id="UP001303046">
    <property type="component" value="Unassembled WGS sequence"/>
</dbReference>
<evidence type="ECO:0000313" key="2">
    <source>
        <dbReference type="EMBL" id="KAK6741230.1"/>
    </source>
</evidence>
<evidence type="ECO:0000256" key="1">
    <source>
        <dbReference type="SAM" id="Phobius"/>
    </source>
</evidence>
<protein>
    <submittedName>
        <fullName evidence="2">Uncharacterized protein</fullName>
    </submittedName>
</protein>
<evidence type="ECO:0000313" key="3">
    <source>
        <dbReference type="Proteomes" id="UP001303046"/>
    </source>
</evidence>
<feature type="transmembrane region" description="Helical" evidence="1">
    <location>
        <begin position="135"/>
        <end position="153"/>
    </location>
</feature>
<name>A0ABR1CT05_NECAM</name>
<proteinExistence type="predicted"/>
<keyword evidence="3" id="KW-1185">Reference proteome</keyword>
<keyword evidence="1" id="KW-0472">Membrane</keyword>
<reference evidence="2 3" key="1">
    <citation type="submission" date="2023-08" db="EMBL/GenBank/DDBJ databases">
        <title>A Necator americanus chromosomal reference genome.</title>
        <authorList>
            <person name="Ilik V."/>
            <person name="Petrzelkova K.J."/>
            <person name="Pardy F."/>
            <person name="Fuh T."/>
            <person name="Niatou-Singa F.S."/>
            <person name="Gouil Q."/>
            <person name="Baker L."/>
            <person name="Ritchie M.E."/>
            <person name="Jex A.R."/>
            <person name="Gazzola D."/>
            <person name="Li H."/>
            <person name="Toshio Fujiwara R."/>
            <person name="Zhan B."/>
            <person name="Aroian R.V."/>
            <person name="Pafco B."/>
            <person name="Schwarz E.M."/>
        </authorList>
    </citation>
    <scope>NUCLEOTIDE SEQUENCE [LARGE SCALE GENOMIC DNA]</scope>
    <source>
        <strain evidence="2 3">Aroian</strain>
        <tissue evidence="2">Whole animal</tissue>
    </source>
</reference>
<organism evidence="2 3">
    <name type="scientific">Necator americanus</name>
    <name type="common">Human hookworm</name>
    <dbReference type="NCBI Taxonomy" id="51031"/>
    <lineage>
        <taxon>Eukaryota</taxon>
        <taxon>Metazoa</taxon>
        <taxon>Ecdysozoa</taxon>
        <taxon>Nematoda</taxon>
        <taxon>Chromadorea</taxon>
        <taxon>Rhabditida</taxon>
        <taxon>Rhabditina</taxon>
        <taxon>Rhabditomorpha</taxon>
        <taxon>Strongyloidea</taxon>
        <taxon>Ancylostomatidae</taxon>
        <taxon>Bunostominae</taxon>
        <taxon>Necator</taxon>
    </lineage>
</organism>
<keyword evidence="1" id="KW-1133">Transmembrane helix</keyword>